<evidence type="ECO:0000256" key="8">
    <source>
        <dbReference type="ARBA" id="ARBA00022842"/>
    </source>
</evidence>
<protein>
    <recommendedName>
        <fullName evidence="10">Flap endonuclease 1</fullName>
        <shortName evidence="10">FEN-1</shortName>
        <ecNumber evidence="10">3.1.-.-</ecNumber>
    </recommendedName>
    <alternativeName>
        <fullName evidence="10">Flap structure-specific endonuclease 1</fullName>
    </alternativeName>
</protein>
<comment type="cofactor">
    <cofactor evidence="10">
        <name>Mg(2+)</name>
        <dbReference type="ChEBI" id="CHEBI:18420"/>
    </cofactor>
    <text evidence="10">Binds 2 magnesium ions per subunit. They probably participate in the reaction catalyzed by the enzyme. May bind an additional third magnesium ion after substrate binding.</text>
</comment>
<dbReference type="CDD" id="cd09867">
    <property type="entry name" value="PIN_FEN1"/>
    <property type="match status" value="1"/>
</dbReference>
<evidence type="ECO:0000256" key="4">
    <source>
        <dbReference type="ARBA" id="ARBA00022759"/>
    </source>
</evidence>
<dbReference type="SUPFAM" id="SSF88723">
    <property type="entry name" value="PIN domain-like"/>
    <property type="match status" value="1"/>
</dbReference>
<dbReference type="PRINTS" id="PR00853">
    <property type="entry name" value="XPGRADSUPER"/>
</dbReference>
<dbReference type="EC" id="3.1.-.-" evidence="10"/>
<feature type="binding site" evidence="10">
    <location>
        <position position="80"/>
    </location>
    <ligand>
        <name>Mg(2+)</name>
        <dbReference type="ChEBI" id="CHEBI:18420"/>
        <label>1</label>
    </ligand>
</feature>
<dbReference type="Pfam" id="PF00867">
    <property type="entry name" value="XPG_I"/>
    <property type="match status" value="1"/>
</dbReference>
<keyword evidence="6 10" id="KW-0378">Hydrolase</keyword>
<comment type="subunit">
    <text evidence="10">Interacts with PCNA. PCNA stimulates the nuclease activity without altering cleavage specificity.</text>
</comment>
<comment type="similarity">
    <text evidence="10">Belongs to the XPG/RAD2 endonuclease family. FEN1 subfamily.</text>
</comment>
<dbReference type="InterPro" id="IPR006086">
    <property type="entry name" value="XPG-I_dom"/>
</dbReference>
<gene>
    <name evidence="10 14" type="primary">fen</name>
    <name evidence="13" type="ORF">HA252_06755</name>
    <name evidence="14" type="ORF">J4203_06300</name>
</gene>
<dbReference type="PANTHER" id="PTHR11081">
    <property type="entry name" value="FLAP ENDONUCLEASE FAMILY MEMBER"/>
    <property type="match status" value="1"/>
</dbReference>
<evidence type="ECO:0000256" key="9">
    <source>
        <dbReference type="ARBA" id="ARBA00023204"/>
    </source>
</evidence>
<feature type="binding site" evidence="10">
    <location>
        <position position="152"/>
    </location>
    <ligand>
        <name>Mg(2+)</name>
        <dbReference type="ChEBI" id="CHEBI:18420"/>
        <label>1</label>
    </ligand>
</feature>
<dbReference type="GO" id="GO:0008409">
    <property type="term" value="F:5'-3' exonuclease activity"/>
    <property type="evidence" value="ECO:0007669"/>
    <property type="project" value="UniProtKB-UniRule"/>
</dbReference>
<dbReference type="Gene3D" id="3.40.50.1010">
    <property type="entry name" value="5'-nuclease"/>
    <property type="match status" value="1"/>
</dbReference>
<dbReference type="GO" id="GO:0017108">
    <property type="term" value="F:5'-flap endonuclease activity"/>
    <property type="evidence" value="ECO:0007669"/>
    <property type="project" value="UniProtKB-UniRule"/>
</dbReference>
<organism evidence="13 15">
    <name type="scientific">Candidatus Iainarchaeum sp</name>
    <dbReference type="NCBI Taxonomy" id="3101447"/>
    <lineage>
        <taxon>Archaea</taxon>
        <taxon>Candidatus Iainarchaeota</taxon>
        <taxon>Candidatus Iainarchaeia</taxon>
        <taxon>Candidatus Iainarchaeales</taxon>
        <taxon>Candidatus Iainarchaeaceae</taxon>
        <taxon>Candidatus Iainarchaeum</taxon>
    </lineage>
</organism>
<keyword evidence="2 10" id="KW-0540">Nuclease</keyword>
<dbReference type="PROSITE" id="PS00841">
    <property type="entry name" value="XPG_1"/>
    <property type="match status" value="1"/>
</dbReference>
<keyword evidence="9 10" id="KW-0234">DNA repair</keyword>
<keyword evidence="3 10" id="KW-0479">Metal-binding</keyword>
<proteinExistence type="inferred from homology"/>
<dbReference type="PANTHER" id="PTHR11081:SF9">
    <property type="entry name" value="FLAP ENDONUCLEASE 1"/>
    <property type="match status" value="1"/>
</dbReference>
<evidence type="ECO:0000256" key="5">
    <source>
        <dbReference type="ARBA" id="ARBA00022763"/>
    </source>
</evidence>
<evidence type="ECO:0000256" key="7">
    <source>
        <dbReference type="ARBA" id="ARBA00022839"/>
    </source>
</evidence>
<dbReference type="InterPro" id="IPR036279">
    <property type="entry name" value="5-3_exonuclease_C_sf"/>
</dbReference>
<keyword evidence="7 10" id="KW-0269">Exonuclease</keyword>
<keyword evidence="5 10" id="KW-0227">DNA damage</keyword>
<evidence type="ECO:0000256" key="2">
    <source>
        <dbReference type="ARBA" id="ARBA00022722"/>
    </source>
</evidence>
<evidence type="ECO:0000256" key="6">
    <source>
        <dbReference type="ARBA" id="ARBA00022801"/>
    </source>
</evidence>
<dbReference type="InterPro" id="IPR029060">
    <property type="entry name" value="PIN-like_dom_sf"/>
</dbReference>
<comment type="function">
    <text evidence="10">Structure-specific nuclease with 5'-flap endonuclease and 5'-3' exonuclease activities involved in DNA replication and repair. During DNA replication, cleaves the 5'-overhanging flap structure that is generated by displacement synthesis when DNA polymerase encounters the 5'-end of a downstream Okazaki fragment. Binds the unpaired 3'-DNA end and kinks the DNA to facilitate 5' cleavage specificity. Cleaves one nucleotide into the double-stranded DNA from the junction in flap DNA, leaving a nick for ligation. Also involved in the base excision repair (BER) pathway. Acts as a genome stabilization factor that prevents flaps from equilibrating into structurs that lead to duplications and deletions. Also possesses 5'-3' exonuclease activity on nicked or gapped double-stranded DNA.</text>
</comment>
<evidence type="ECO:0000313" key="13">
    <source>
        <dbReference type="EMBL" id="HIH17078.1"/>
    </source>
</evidence>
<dbReference type="AlphaFoldDB" id="A0A7J4JHA5"/>
<comment type="caution">
    <text evidence="13">The sequence shown here is derived from an EMBL/GenBank/DDBJ whole genome shotgun (WGS) entry which is preliminary data.</text>
</comment>
<accession>A0A7J4JHA5</accession>
<dbReference type="InterPro" id="IPR019973">
    <property type="entry name" value="Flap_endonuc_arc"/>
</dbReference>
<keyword evidence="1 10" id="KW-0235">DNA replication</keyword>
<evidence type="ECO:0000256" key="1">
    <source>
        <dbReference type="ARBA" id="ARBA00022705"/>
    </source>
</evidence>
<dbReference type="SUPFAM" id="SSF47807">
    <property type="entry name" value="5' to 3' exonuclease, C-terminal subdomain"/>
    <property type="match status" value="1"/>
</dbReference>
<dbReference type="EMBL" id="DUGH01000162">
    <property type="protein sequence ID" value="HIH17078.1"/>
    <property type="molecule type" value="Genomic_DNA"/>
</dbReference>
<dbReference type="Proteomes" id="UP000564964">
    <property type="component" value="Unassembled WGS sequence"/>
</dbReference>
<evidence type="ECO:0000256" key="3">
    <source>
        <dbReference type="ARBA" id="ARBA00022723"/>
    </source>
</evidence>
<evidence type="ECO:0000256" key="10">
    <source>
        <dbReference type="HAMAP-Rule" id="MF_00614"/>
    </source>
</evidence>
<keyword evidence="4 10" id="KW-0255">Endonuclease</keyword>
<dbReference type="Proteomes" id="UP000678237">
    <property type="component" value="Unassembled WGS sequence"/>
</dbReference>
<dbReference type="NCBIfam" id="TIGR03674">
    <property type="entry name" value="fen_arch"/>
    <property type="match status" value="1"/>
</dbReference>
<evidence type="ECO:0000259" key="11">
    <source>
        <dbReference type="SMART" id="SM00484"/>
    </source>
</evidence>
<dbReference type="FunFam" id="3.40.50.1010:FF:000016">
    <property type="entry name" value="Flap endonuclease 1"/>
    <property type="match status" value="1"/>
</dbReference>
<dbReference type="EMBL" id="JAGVWE010000005">
    <property type="protein sequence ID" value="MBS3063453.1"/>
    <property type="molecule type" value="Genomic_DNA"/>
</dbReference>
<evidence type="ECO:0000313" key="14">
    <source>
        <dbReference type="EMBL" id="MBS3063453.1"/>
    </source>
</evidence>
<feature type="domain" description="XPG N-terminal" evidence="12">
    <location>
        <begin position="1"/>
        <end position="101"/>
    </location>
</feature>
<name>A0A7J4JHA5_9ARCH</name>
<dbReference type="SMART" id="SM00485">
    <property type="entry name" value="XPGN"/>
    <property type="match status" value="1"/>
</dbReference>
<evidence type="ECO:0000259" key="12">
    <source>
        <dbReference type="SMART" id="SM00485"/>
    </source>
</evidence>
<dbReference type="InterPro" id="IPR023426">
    <property type="entry name" value="Flap_endonuc"/>
</dbReference>
<dbReference type="GO" id="GO:0000287">
    <property type="term" value="F:magnesium ion binding"/>
    <property type="evidence" value="ECO:0007669"/>
    <property type="project" value="UniProtKB-UniRule"/>
</dbReference>
<dbReference type="Gene3D" id="1.10.150.20">
    <property type="entry name" value="5' to 3' exonuclease, C-terminal subdomain"/>
    <property type="match status" value="1"/>
</dbReference>
<reference evidence="13" key="1">
    <citation type="journal article" date="2020" name="bioRxiv">
        <title>A rank-normalized archaeal taxonomy based on genome phylogeny resolves widespread incomplete and uneven classifications.</title>
        <authorList>
            <person name="Rinke C."/>
            <person name="Chuvochina M."/>
            <person name="Mussig A.J."/>
            <person name="Chaumeil P.-A."/>
            <person name="Waite D.W."/>
            <person name="Whitman W.B."/>
            <person name="Parks D.H."/>
            <person name="Hugenholtz P."/>
        </authorList>
    </citation>
    <scope>NUCLEOTIDE SEQUENCE</scope>
    <source>
        <strain evidence="13">UBA10219</strain>
    </source>
</reference>
<feature type="domain" description="XPG-I" evidence="11">
    <location>
        <begin position="140"/>
        <end position="221"/>
    </location>
</feature>
<comment type="caution">
    <text evidence="10">Lacks conserved residue(s) required for the propagation of feature annotation.</text>
</comment>
<feature type="binding site" evidence="10">
    <location>
        <position position="175"/>
    </location>
    <ligand>
        <name>Mg(2+)</name>
        <dbReference type="ChEBI" id="CHEBI:18420"/>
        <label>2</label>
    </ligand>
</feature>
<sequence>MGTAIGELLVREEISLDYLKGRRVGIDSHNILYQFLSSIRSYDGTPLMDSHGNVTSHLTGLLYRTVNLLEKDVKPVFVFDGVPSKLKKETLEERKRIRTEALARHEEALKAGDLEEARKMGARSVRLTPEMIAEAKKLIEALGLPLVQALDEGEAQIAGMVSRGTLFGCVSQDYDSLLFGASRVLRNIAVTGKRKMPGRNLFIDVSPELIELQKCLETLKIDRRKLVWIGLLIGTDFNEKFPNIGPKKALKLVQDNDSFEKIVEATGYTPGFDYREIEEIFLNPKFNEVPLPEFRKPDRERVKELLCEQHDFSLERVMNALDKLEKKTEEKGAQASLSKWF</sequence>
<keyword evidence="8 10" id="KW-0460">Magnesium</keyword>
<feature type="binding site" evidence="10">
    <location>
        <position position="173"/>
    </location>
    <ligand>
        <name>Mg(2+)</name>
        <dbReference type="ChEBI" id="CHEBI:18420"/>
        <label>2</label>
    </ligand>
</feature>
<dbReference type="GO" id="GO:0043137">
    <property type="term" value="P:DNA replication, removal of RNA primer"/>
    <property type="evidence" value="ECO:0007669"/>
    <property type="project" value="UniProtKB-UniRule"/>
</dbReference>
<feature type="region of interest" description="N-domain" evidence="10">
    <location>
        <begin position="1"/>
        <end position="98"/>
    </location>
</feature>
<feature type="binding site" evidence="10">
    <location>
        <position position="236"/>
    </location>
    <ligand>
        <name>Mg(2+)</name>
        <dbReference type="ChEBI" id="CHEBI:18420"/>
        <label>2</label>
    </ligand>
</feature>
<dbReference type="Pfam" id="PF00752">
    <property type="entry name" value="XPG_N"/>
    <property type="match status" value="1"/>
</dbReference>
<feature type="binding site" evidence="10">
    <location>
        <position position="154"/>
    </location>
    <ligand>
        <name>Mg(2+)</name>
        <dbReference type="ChEBI" id="CHEBI:18420"/>
        <label>1</label>
    </ligand>
</feature>
<reference evidence="14" key="2">
    <citation type="submission" date="2021-03" db="EMBL/GenBank/DDBJ databases">
        <authorList>
            <person name="Jaffe A."/>
        </authorList>
    </citation>
    <scope>NUCLEOTIDE SEQUENCE</scope>
    <source>
        <strain evidence="14">RIFCSPLOWO2_01_FULL_58_19</strain>
    </source>
</reference>
<reference evidence="14" key="3">
    <citation type="submission" date="2021-05" db="EMBL/GenBank/DDBJ databases">
        <title>Protein family content uncovers lineage relationships and bacterial pathway maintenance mechanisms in DPANN archaea.</title>
        <authorList>
            <person name="Castelle C.J."/>
            <person name="Meheust R."/>
            <person name="Jaffe A.L."/>
            <person name="Seitz K."/>
            <person name="Gong X."/>
            <person name="Baker B.J."/>
            <person name="Banfield J.F."/>
        </authorList>
    </citation>
    <scope>NUCLEOTIDE SEQUENCE</scope>
    <source>
        <strain evidence="14">RIFCSPLOWO2_01_FULL_58_19</strain>
    </source>
</reference>
<dbReference type="SMART" id="SM00484">
    <property type="entry name" value="XPGI"/>
    <property type="match status" value="1"/>
</dbReference>
<dbReference type="HAMAP" id="MF_00614">
    <property type="entry name" value="Fen"/>
    <property type="match status" value="1"/>
</dbReference>
<dbReference type="GO" id="GO:0003677">
    <property type="term" value="F:DNA binding"/>
    <property type="evidence" value="ECO:0007669"/>
    <property type="project" value="UniProtKB-UniRule"/>
</dbReference>
<dbReference type="InterPro" id="IPR006084">
    <property type="entry name" value="XPG/Rad2"/>
</dbReference>
<dbReference type="InterPro" id="IPR006085">
    <property type="entry name" value="XPG_DNA_repair_N"/>
</dbReference>
<dbReference type="GO" id="GO:0006281">
    <property type="term" value="P:DNA repair"/>
    <property type="evidence" value="ECO:0007669"/>
    <property type="project" value="UniProtKB-UniRule"/>
</dbReference>
<feature type="region of interest" description="Interaction with PCNA" evidence="10">
    <location>
        <begin position="333"/>
        <end position="341"/>
    </location>
</feature>
<feature type="binding site" evidence="10">
    <location>
        <position position="27"/>
    </location>
    <ligand>
        <name>Mg(2+)</name>
        <dbReference type="ChEBI" id="CHEBI:18420"/>
        <label>1</label>
    </ligand>
</feature>
<dbReference type="InterPro" id="IPR019974">
    <property type="entry name" value="XPG_CS"/>
</dbReference>
<evidence type="ECO:0000313" key="15">
    <source>
        <dbReference type="Proteomes" id="UP000564964"/>
    </source>
</evidence>